<evidence type="ECO:0000256" key="2">
    <source>
        <dbReference type="ARBA" id="ARBA00022679"/>
    </source>
</evidence>
<dbReference type="InterPro" id="IPR007645">
    <property type="entry name" value="RNA_pol_Rpb2_3"/>
</dbReference>
<evidence type="ECO:0000256" key="6">
    <source>
        <dbReference type="HAMAP-Rule" id="MF_01321"/>
    </source>
</evidence>
<evidence type="ECO:0000256" key="7">
    <source>
        <dbReference type="RuleBase" id="RU000434"/>
    </source>
</evidence>
<feature type="domain" description="RNA polymerase Rpb2" evidence="10">
    <location>
        <begin position="1203"/>
        <end position="1277"/>
    </location>
</feature>
<reference evidence="16" key="1">
    <citation type="submission" date="2018-11" db="EMBL/GenBank/DDBJ databases">
        <title>Proposal to divide the Flavobacteriaceae and reorganize its genera based on Amino Acid Identity values calculated from whole genome sequences.</title>
        <authorList>
            <person name="Nicholson A.C."/>
            <person name="Gulvik C.A."/>
            <person name="Whitney A.M."/>
            <person name="Humrighouse B.W."/>
            <person name="Bell M."/>
            <person name="Holmes B."/>
            <person name="Steigerwalt A.B."/>
            <person name="Villarma A."/>
            <person name="Sheth M."/>
            <person name="Batra D."/>
            <person name="Pryor J."/>
            <person name="Bernardet J.-F."/>
            <person name="Hugo C."/>
            <person name="Kampfer P."/>
            <person name="Newman J.D."/>
            <person name="McQuiston J.R."/>
        </authorList>
    </citation>
    <scope>NUCLEOTIDE SEQUENCE [LARGE SCALE GENOMIC DNA]</scope>
    <source>
        <strain evidence="16">H4753</strain>
    </source>
</reference>
<dbReference type="InterPro" id="IPR007120">
    <property type="entry name" value="DNA-dir_RNAP_su2_dom"/>
</dbReference>
<keyword evidence="3 6" id="KW-0548">Nucleotidyltransferase</keyword>
<dbReference type="Pfam" id="PF00562">
    <property type="entry name" value="RNA_pol_Rpb2_6"/>
    <property type="match status" value="1"/>
</dbReference>
<evidence type="ECO:0000259" key="13">
    <source>
        <dbReference type="Pfam" id="PF04565"/>
    </source>
</evidence>
<gene>
    <name evidence="6 15" type="primary">rpoB</name>
    <name evidence="15" type="ORF">EIH08_10315</name>
</gene>
<dbReference type="EC" id="2.7.7.6" evidence="6 8"/>
<evidence type="ECO:0000256" key="1">
    <source>
        <dbReference type="ARBA" id="ARBA00022478"/>
    </source>
</evidence>
<dbReference type="GO" id="GO:0003899">
    <property type="term" value="F:DNA-directed RNA polymerase activity"/>
    <property type="evidence" value="ECO:0007669"/>
    <property type="project" value="UniProtKB-UniRule"/>
</dbReference>
<dbReference type="GO" id="GO:0003677">
    <property type="term" value="F:DNA binding"/>
    <property type="evidence" value="ECO:0007669"/>
    <property type="project" value="UniProtKB-UniRule"/>
</dbReference>
<evidence type="ECO:0000256" key="3">
    <source>
        <dbReference type="ARBA" id="ARBA00022695"/>
    </source>
</evidence>
<dbReference type="CDD" id="cd00653">
    <property type="entry name" value="RNA_pol_B_RPB2"/>
    <property type="match status" value="1"/>
</dbReference>
<feature type="domain" description="RNA polymerase Rpb2" evidence="11">
    <location>
        <begin position="158"/>
        <end position="228"/>
    </location>
</feature>
<dbReference type="Pfam" id="PF04560">
    <property type="entry name" value="RNA_pol_Rpb2_7"/>
    <property type="match status" value="1"/>
</dbReference>
<evidence type="ECO:0000256" key="4">
    <source>
        <dbReference type="ARBA" id="ARBA00023163"/>
    </source>
</evidence>
<comment type="function">
    <text evidence="6 8">DNA-dependent RNA polymerase catalyzes the transcription of DNA into RNA using the four ribonucleoside triphosphates as substrates.</text>
</comment>
<dbReference type="InterPro" id="IPR037033">
    <property type="entry name" value="DNA-dir_RNAP_su2_hyb_sf"/>
</dbReference>
<dbReference type="GO" id="GO:0032549">
    <property type="term" value="F:ribonucleoside binding"/>
    <property type="evidence" value="ECO:0007669"/>
    <property type="project" value="InterPro"/>
</dbReference>
<dbReference type="GO" id="GO:0000428">
    <property type="term" value="C:DNA-directed RNA polymerase complex"/>
    <property type="evidence" value="ECO:0007669"/>
    <property type="project" value="UniProtKB-KW"/>
</dbReference>
<comment type="similarity">
    <text evidence="6 7">Belongs to the RNA polymerase beta chain family.</text>
</comment>
<dbReference type="Pfam" id="PF10385">
    <property type="entry name" value="RNA_pol_Rpb2_45"/>
    <property type="match status" value="1"/>
</dbReference>
<dbReference type="Pfam" id="PF04561">
    <property type="entry name" value="RNA_pol_Rpb2_2"/>
    <property type="match status" value="2"/>
</dbReference>
<evidence type="ECO:0000313" key="16">
    <source>
        <dbReference type="Proteomes" id="UP000282297"/>
    </source>
</evidence>
<protein>
    <recommendedName>
        <fullName evidence="6 8">DNA-directed RNA polymerase subunit beta</fullName>
        <shortName evidence="6">RNAP subunit beta</shortName>
        <ecNumber evidence="6 8">2.7.7.6</ecNumber>
    </recommendedName>
    <alternativeName>
        <fullName evidence="6">RNA polymerase subunit beta</fullName>
    </alternativeName>
    <alternativeName>
        <fullName evidence="6">Transcriptase subunit beta</fullName>
    </alternativeName>
</protein>
<dbReference type="InterPro" id="IPR007121">
    <property type="entry name" value="RNA_pol_bsu_CS"/>
</dbReference>
<dbReference type="RefSeq" id="WP_124785196.1">
    <property type="nucleotide sequence ID" value="NZ_CALTUO010000004.1"/>
</dbReference>
<evidence type="ECO:0000313" key="15">
    <source>
        <dbReference type="EMBL" id="AZI21035.1"/>
    </source>
</evidence>
<dbReference type="HAMAP" id="MF_01321">
    <property type="entry name" value="RNApol_bact_RpoB"/>
    <property type="match status" value="1"/>
</dbReference>
<comment type="subunit">
    <text evidence="6 8">The RNAP catalytic core consists of 2 alpha, 1 beta, 1 beta' and 1 omega subunit. When a sigma factor is associated with the core the holoenzyme is formed, which can initiate transcription.</text>
</comment>
<dbReference type="EMBL" id="CP034171">
    <property type="protein sequence ID" value="AZI21035.1"/>
    <property type="molecule type" value="Genomic_DNA"/>
</dbReference>
<keyword evidence="4 6" id="KW-0804">Transcription</keyword>
<dbReference type="Gene3D" id="3.90.1100.10">
    <property type="match status" value="1"/>
</dbReference>
<evidence type="ECO:0000259" key="12">
    <source>
        <dbReference type="Pfam" id="PF04563"/>
    </source>
</evidence>
<keyword evidence="1 6" id="KW-0240">DNA-directed RNA polymerase</keyword>
<dbReference type="Gene3D" id="3.90.1800.10">
    <property type="entry name" value="RNA polymerase alpha subunit dimerisation domain"/>
    <property type="match status" value="1"/>
</dbReference>
<dbReference type="Gene3D" id="2.30.150.10">
    <property type="entry name" value="DNA-directed RNA polymerase, beta subunit, external 1 domain"/>
    <property type="match status" value="1"/>
</dbReference>
<dbReference type="Gene3D" id="3.90.1110.10">
    <property type="entry name" value="RNA polymerase Rpb2, domain 2"/>
    <property type="match status" value="1"/>
</dbReference>
<evidence type="ECO:0000259" key="9">
    <source>
        <dbReference type="Pfam" id="PF00562"/>
    </source>
</evidence>
<dbReference type="PANTHER" id="PTHR20856">
    <property type="entry name" value="DNA-DIRECTED RNA POLYMERASE I SUBUNIT 2"/>
    <property type="match status" value="1"/>
</dbReference>
<dbReference type="NCBIfam" id="TIGR02013">
    <property type="entry name" value="rpoB"/>
    <property type="match status" value="1"/>
</dbReference>
<sequence>MSKSKATKSTSEFAAKERVNFSSAKGRVAAPDFLDVQLASFKEFFQLDTLPENRVNEGLYKTFQENFPITDSRNQFVLEFLDYLVDSPRYSIDECVERGLTYSVPLKARLKLYCTDPEHEDFQTVIQDVYLGPVPYMTPSGSFIINGAERVIVTQLHRSPGVFFGQTYHANGTKLYYSRIIPFKGSWMEFTTDINNVMYAYIDRKKKLPLTTLLRAIGYESDKDILQIFDLAEEVKVSKAALKKVEGRTLAARVLNTWFEDFVDEDTGEVVSIERNEIILERETVLEKEHIDIILDAGVKSILIHKENSNEFSIIQNTLQKDPTNSEKEAVEYIYRQLRNADPPDEETARGIIEKLFFSEQRYSLGEVGRYRLNKKLGLNIPETTEVLTKDDIIAIVRHLIELANSKAEVDDIDHLSNRRIKTVGEQLAGQFGVGLSRIARTIRERMNVRDNEIFTPVDLVNAKTLTSVINSFFGTNQLSQFMDQTNPLSEITHKRRLSALGPGGLSRERAGFEVRDVHHTHYGRICPIETPEGPNIGLISSLGIYAKINNLGFIETPYRKAENGKINLSEEPIYLNAEDEEAKVIAQANVEMNDDGTIATERVIARLDGDYPVVEPNQVDLIDVAPNQISGISASLIPFLEHDDANRALMGSNMMRQAVPLLKPEAPIVGTGLEKQVAKDSRILINAEGNGVVEYVDADKIVIKYERSEDEDIVSFESATKTYNLTKFRKTNQSTTITLRPNVRVGDKVVEGQVLCDGYATEDGELALGRNLVVAFMPWKGYNFEDAIVINEKVVREDWFTSIHVDEYSLEVRDTKLGMEELTADIPNVSEEATKDLDENGMIRIGAEVKPGDIMIGKITPKGESDPTPEEKLLRAIFGDKAGDVKDASLKADSSLRGVVIDKKLFSRNIKDKKKRAEEKLKLEEIENSYKAKFDDLRNTLIEKLNTLVSGKTSQGVNNDLNEEIIGKGVKFTLKLLQSIDDYVNVSGADWTVDADRNDLIKQLIHNYKIKYNDIAGVKNREKFAISIGDELPAGIMKLAKVYIAKKRKLNVGDKMAGRHGNKGIVSRIVREEDMPFLEDGTPVDIVLNPLGVPSRMNIGQIYETVLGWAGKKLGMKFATPIFDGASLEQITEYTDQAGLPKFGNTYLYDGGTGERFTQPATVGVIYMLKLGHMVDDKMHARSIGPYSLITQQPLGGKAQFGGQRFGEMEVWALEAFGASNILREILTVKSDDVIGRAKTYEAIAKGEAMPEPGIPESFNVLLHELQGLGLDVRLEE</sequence>
<dbReference type="SUPFAM" id="SSF64484">
    <property type="entry name" value="beta and beta-prime subunits of DNA dependent RNA-polymerase"/>
    <property type="match status" value="1"/>
</dbReference>
<dbReference type="InterPro" id="IPR007644">
    <property type="entry name" value="RNA_pol_bsu_protrusion"/>
</dbReference>
<dbReference type="InterPro" id="IPR015712">
    <property type="entry name" value="DNA-dir_RNA_pol_su2"/>
</dbReference>
<dbReference type="InterPro" id="IPR019462">
    <property type="entry name" value="DNA-dir_RNA_pol_bsu_external_1"/>
</dbReference>
<dbReference type="InterPro" id="IPR037034">
    <property type="entry name" value="RNA_pol_Rpb2_2_sf"/>
</dbReference>
<feature type="domain" description="RNA polymerase beta subunit protrusion" evidence="12">
    <location>
        <begin position="35"/>
        <end position="468"/>
    </location>
</feature>
<accession>A0A3G8WIN1</accession>
<evidence type="ECO:0000259" key="14">
    <source>
        <dbReference type="Pfam" id="PF10385"/>
    </source>
</evidence>
<dbReference type="Gene3D" id="2.40.50.150">
    <property type="match status" value="1"/>
</dbReference>
<evidence type="ECO:0000256" key="5">
    <source>
        <dbReference type="ARBA" id="ARBA00048552"/>
    </source>
</evidence>
<dbReference type="InterPro" id="IPR042107">
    <property type="entry name" value="DNA-dir_RNA_pol_bsu_ext_1_sf"/>
</dbReference>
<proteinExistence type="inferred from homology"/>
<evidence type="ECO:0000256" key="8">
    <source>
        <dbReference type="RuleBase" id="RU363031"/>
    </source>
</evidence>
<dbReference type="PROSITE" id="PS01166">
    <property type="entry name" value="RNA_POL_BETA"/>
    <property type="match status" value="1"/>
</dbReference>
<dbReference type="Pfam" id="PF04563">
    <property type="entry name" value="RNA_pol_Rpb2_1"/>
    <property type="match status" value="1"/>
</dbReference>
<feature type="domain" description="RNA polymerase Rpb2" evidence="13">
    <location>
        <begin position="481"/>
        <end position="549"/>
    </location>
</feature>
<organism evidence="15 16">
    <name type="scientific">Chryseobacterium taklimakanense</name>
    <dbReference type="NCBI Taxonomy" id="536441"/>
    <lineage>
        <taxon>Bacteria</taxon>
        <taxon>Pseudomonadati</taxon>
        <taxon>Bacteroidota</taxon>
        <taxon>Flavobacteriia</taxon>
        <taxon>Flavobacteriales</taxon>
        <taxon>Weeksellaceae</taxon>
        <taxon>Chryseobacterium group</taxon>
        <taxon>Chryseobacterium</taxon>
    </lineage>
</organism>
<dbReference type="Gene3D" id="2.40.270.10">
    <property type="entry name" value="DNA-directed RNA polymerase, subunit 2, domain 6"/>
    <property type="match status" value="2"/>
</dbReference>
<dbReference type="InterPro" id="IPR007641">
    <property type="entry name" value="RNA_pol_Rpb2_7"/>
</dbReference>
<dbReference type="Proteomes" id="UP000282297">
    <property type="component" value="Chromosome"/>
</dbReference>
<dbReference type="Pfam" id="PF04565">
    <property type="entry name" value="RNA_pol_Rpb2_3"/>
    <property type="match status" value="1"/>
</dbReference>
<keyword evidence="2 6" id="KW-0808">Transferase</keyword>
<name>A0A3G8WIN1_9FLAO</name>
<dbReference type="GO" id="GO:0006351">
    <property type="term" value="P:DNA-templated transcription"/>
    <property type="evidence" value="ECO:0007669"/>
    <property type="project" value="UniProtKB-UniRule"/>
</dbReference>
<evidence type="ECO:0000259" key="10">
    <source>
        <dbReference type="Pfam" id="PF04560"/>
    </source>
</evidence>
<dbReference type="AlphaFoldDB" id="A0A3G8WIN1"/>
<dbReference type="Gene3D" id="2.40.50.100">
    <property type="match status" value="1"/>
</dbReference>
<dbReference type="NCBIfam" id="NF001616">
    <property type="entry name" value="PRK00405.1"/>
    <property type="match status" value="1"/>
</dbReference>
<feature type="domain" description="DNA-directed RNA polymerase beta subunit external 1" evidence="14">
    <location>
        <begin position="559"/>
        <end position="626"/>
    </location>
</feature>
<dbReference type="InterPro" id="IPR007642">
    <property type="entry name" value="RNA_pol_Rpb2_2"/>
</dbReference>
<dbReference type="InterPro" id="IPR014724">
    <property type="entry name" value="RNA_pol_RPB2_OB-fold"/>
</dbReference>
<evidence type="ECO:0000259" key="11">
    <source>
        <dbReference type="Pfam" id="PF04561"/>
    </source>
</evidence>
<feature type="domain" description="RNA polymerase Rpb2" evidence="11">
    <location>
        <begin position="309"/>
        <end position="422"/>
    </location>
</feature>
<comment type="catalytic activity">
    <reaction evidence="5 6 8">
        <text>RNA(n) + a ribonucleoside 5'-triphosphate = RNA(n+1) + diphosphate</text>
        <dbReference type="Rhea" id="RHEA:21248"/>
        <dbReference type="Rhea" id="RHEA-COMP:14527"/>
        <dbReference type="Rhea" id="RHEA-COMP:17342"/>
        <dbReference type="ChEBI" id="CHEBI:33019"/>
        <dbReference type="ChEBI" id="CHEBI:61557"/>
        <dbReference type="ChEBI" id="CHEBI:140395"/>
        <dbReference type="EC" id="2.7.7.6"/>
    </reaction>
</comment>
<dbReference type="InterPro" id="IPR010243">
    <property type="entry name" value="RNA_pol_bsu_bac"/>
</dbReference>
<feature type="domain" description="DNA-directed RNA polymerase subunit 2 hybrid-binding" evidence="9">
    <location>
        <begin position="688"/>
        <end position="1201"/>
    </location>
</feature>